<dbReference type="OrthoDB" id="2519167at2759"/>
<dbReference type="VEuPathDB" id="FungiDB:VP01_816g1"/>
<feature type="compositionally biased region" description="Basic and acidic residues" evidence="1">
    <location>
        <begin position="72"/>
        <end position="83"/>
    </location>
</feature>
<feature type="compositionally biased region" description="Polar residues" evidence="1">
    <location>
        <begin position="280"/>
        <end position="299"/>
    </location>
</feature>
<dbReference type="STRING" id="27349.A0A0L6UAW8"/>
<sequence>MSSSSDHFNHQPITYRFPDPTDPEHFRPPTQSLIEESTTNPLHSSRMSPASSHPDHTETEWSLLSRNPTTSTHDDRQQPEHNLELVSNTPRPLLSHPNQLPPITAEPAPILQSPQLKCQDWIKQLPSTEDKPDCEIMPDSNSQVPNSLENLPQALLQASLQDHNTNAHEEVLDSSQYTSELGPYDSASQCVYHRPVKPNLTPIVESPMEPAELDASMDLSLAYLSQDELARKATNSLQNLSVAPKTLSASSASGKPPQNSKPPSSVSSHLSSSHSEPKPTSLTTPSAKTLTGTPPSSSHSEPKPTPFVTTSPKTLTGTPPSSSAPAPEVKKPSHYSSIFLPFLLFIAVVLLPFLCRQYYSEESIIQKLPLRLFSRGLDPPVIPSEAISTAELAESSSDPVPLREQGTLIDAGPLPSATPSRKISKPPIPLVDDEPSGPETVVKVEPPPIDPPLPNSDQPKQISVSYPQESSQNVADSNLLKGSFPTRRDEILSEDQWLADGNNQTLPSPTNDHVTGSNVFFLACMVLFSIYKIGQTFWPKQAPFRVEELISEFESKALEDYPQACQYVHARLRQISKDKVALTKLIKSLEKRIRTAVNPRAEIGLLAWAHGAHGDKESSEEMWSRFRDPAHLTRKQAPSSMLFLDFVEELGRASVAAEKYQTYPSSSAMIEKPITPQTDPDSCSRDAVRAKTEPASPAHGADQEGPTHGSQRGVRKSTRRKSSLGATVRSKKTPEQPAQVKHELELPSHPVHTGHVKFEEPVEERREGRGRSRGKGKGQEKDKGWDVVEEQVEDDGHLSDRTLLPSPRPSARPPRRSSARLPNPDKTPSSRPSIRKSDPLFSSPLQASSSSSSPPTASPRTRASTRLLNNNKS</sequence>
<keyword evidence="3" id="KW-1185">Reference proteome</keyword>
<comment type="caution">
    <text evidence="2">The sequence shown here is derived from an EMBL/GenBank/DDBJ whole genome shotgun (WGS) entry which is preliminary data.</text>
</comment>
<feature type="compositionally biased region" description="Polar residues" evidence="1">
    <location>
        <begin position="307"/>
        <end position="318"/>
    </location>
</feature>
<dbReference type="Proteomes" id="UP000037035">
    <property type="component" value="Unassembled WGS sequence"/>
</dbReference>
<feature type="region of interest" description="Disordered" evidence="1">
    <location>
        <begin position="668"/>
        <end position="873"/>
    </location>
</feature>
<reference evidence="2 3" key="1">
    <citation type="submission" date="2015-08" db="EMBL/GenBank/DDBJ databases">
        <title>Next Generation Sequencing and Analysis of the Genome of Puccinia sorghi L Schw, the Causal Agent of Maize Common Rust.</title>
        <authorList>
            <person name="Rochi L."/>
            <person name="Burguener G."/>
            <person name="Darino M."/>
            <person name="Turjanski A."/>
            <person name="Kreff E."/>
            <person name="Dieguez M.J."/>
            <person name="Sacco F."/>
        </authorList>
    </citation>
    <scope>NUCLEOTIDE SEQUENCE [LARGE SCALE GENOMIC DNA]</scope>
    <source>
        <strain evidence="2 3">RO10H11247</strain>
    </source>
</reference>
<feature type="compositionally biased region" description="Basic and acidic residues" evidence="1">
    <location>
        <begin position="682"/>
        <end position="692"/>
    </location>
</feature>
<feature type="compositionally biased region" description="Polar residues" evidence="1">
    <location>
        <begin position="29"/>
        <end position="51"/>
    </location>
</feature>
<accession>A0A0L6UAW8</accession>
<organism evidence="2 3">
    <name type="scientific">Puccinia sorghi</name>
    <dbReference type="NCBI Taxonomy" id="27349"/>
    <lineage>
        <taxon>Eukaryota</taxon>
        <taxon>Fungi</taxon>
        <taxon>Dikarya</taxon>
        <taxon>Basidiomycota</taxon>
        <taxon>Pucciniomycotina</taxon>
        <taxon>Pucciniomycetes</taxon>
        <taxon>Pucciniales</taxon>
        <taxon>Pucciniaceae</taxon>
        <taxon>Puccinia</taxon>
    </lineage>
</organism>
<feature type="compositionally biased region" description="Polar residues" evidence="1">
    <location>
        <begin position="60"/>
        <end position="71"/>
    </location>
</feature>
<gene>
    <name evidence="2" type="ORF">VP01_816g1</name>
</gene>
<name>A0A0L6UAW8_9BASI</name>
<feature type="compositionally biased region" description="Basic and acidic residues" evidence="1">
    <location>
        <begin position="777"/>
        <end position="786"/>
    </location>
</feature>
<evidence type="ECO:0000313" key="3">
    <source>
        <dbReference type="Proteomes" id="UP000037035"/>
    </source>
</evidence>
<feature type="compositionally biased region" description="Low complexity" evidence="1">
    <location>
        <begin position="253"/>
        <end position="274"/>
    </location>
</feature>
<feature type="region of interest" description="Disordered" evidence="1">
    <location>
        <begin position="247"/>
        <end position="330"/>
    </location>
</feature>
<feature type="compositionally biased region" description="Pro residues" evidence="1">
    <location>
        <begin position="445"/>
        <end position="454"/>
    </location>
</feature>
<evidence type="ECO:0000313" key="2">
    <source>
        <dbReference type="EMBL" id="KNZ45392.1"/>
    </source>
</evidence>
<feature type="compositionally biased region" description="Basic residues" evidence="1">
    <location>
        <begin position="713"/>
        <end position="722"/>
    </location>
</feature>
<dbReference type="AlphaFoldDB" id="A0A0L6UAW8"/>
<protein>
    <submittedName>
        <fullName evidence="2">Uncharacterized protein</fullName>
    </submittedName>
</protein>
<feature type="compositionally biased region" description="Low complexity" evidence="1">
    <location>
        <begin position="839"/>
        <end position="867"/>
    </location>
</feature>
<proteinExistence type="predicted"/>
<dbReference type="EMBL" id="LAVV01013682">
    <property type="protein sequence ID" value="KNZ45392.1"/>
    <property type="molecule type" value="Genomic_DNA"/>
</dbReference>
<feature type="compositionally biased region" description="Polar residues" evidence="1">
    <location>
        <begin position="460"/>
        <end position="476"/>
    </location>
</feature>
<feature type="region of interest" description="Disordered" evidence="1">
    <location>
        <begin position="390"/>
        <end position="481"/>
    </location>
</feature>
<evidence type="ECO:0000256" key="1">
    <source>
        <dbReference type="SAM" id="MobiDB-lite"/>
    </source>
</evidence>
<feature type="compositionally biased region" description="Basic and acidic residues" evidence="1">
    <location>
        <begin position="756"/>
        <end position="770"/>
    </location>
</feature>
<feature type="region of interest" description="Disordered" evidence="1">
    <location>
        <begin position="1"/>
        <end position="106"/>
    </location>
</feature>